<name>A0A097SQY3_9NOCA</name>
<dbReference type="EMBL" id="KJ605395">
    <property type="protein sequence ID" value="AIU93932.1"/>
    <property type="molecule type" value="Genomic_DNA"/>
</dbReference>
<dbReference type="PROSITE" id="PS00083">
    <property type="entry name" value="INTRADIOL_DIOXYGENAS"/>
    <property type="match status" value="1"/>
</dbReference>
<keyword evidence="5" id="KW-0560">Oxidoreductase</keyword>
<dbReference type="PANTHER" id="PTHR33711">
    <property type="entry name" value="DIOXYGENASE, PUTATIVE (AFU_ORTHOLOGUE AFUA_2G02910)-RELATED"/>
    <property type="match status" value="1"/>
</dbReference>
<evidence type="ECO:0000256" key="2">
    <source>
        <dbReference type="ARBA" id="ARBA00007825"/>
    </source>
</evidence>
<keyword evidence="6" id="KW-0408">Iron</keyword>
<evidence type="ECO:0000256" key="5">
    <source>
        <dbReference type="ARBA" id="ARBA00023002"/>
    </source>
</evidence>
<evidence type="ECO:0000256" key="3">
    <source>
        <dbReference type="ARBA" id="ARBA00022723"/>
    </source>
</evidence>
<comment type="similarity">
    <text evidence="2">Belongs to the intradiol ring-cleavage dioxygenase family.</text>
</comment>
<gene>
    <name evidence="9" type="ORF">LRS1606.498</name>
</gene>
<keyword evidence="9" id="KW-0614">Plasmid</keyword>
<evidence type="ECO:0000313" key="9">
    <source>
        <dbReference type="EMBL" id="AIU93932.1"/>
    </source>
</evidence>
<dbReference type="PANTHER" id="PTHR33711:SF7">
    <property type="entry name" value="INTRADIOL RING-CLEAVAGE DIOXYGENASES DOMAIN-CONTAINING PROTEIN-RELATED"/>
    <property type="match status" value="1"/>
</dbReference>
<dbReference type="SUPFAM" id="SSF49482">
    <property type="entry name" value="Aromatic compound dioxygenase"/>
    <property type="match status" value="1"/>
</dbReference>
<evidence type="ECO:0000256" key="7">
    <source>
        <dbReference type="NCBIfam" id="TIGR02438"/>
    </source>
</evidence>
<sequence length="305" mass="34170">MALCLMSRMDSFRTVQSFTRRAMITMENPTAHGSGNAATDKFKSERVTSDTSVERASAIYKDLLDALAGIVDKHQVTYDEYRVLKQWLIDVGEYGEWPLWLDVFLEHEIEKVHYNRKGFTGTKGSIEGPYYVSDSPKLPSKCTMPMREKDKVAPPLVFKGQVTDLEGNGLPGATVELWHADEEGFYSQFAPGIPEWNLRGTVEVDENGNFEITTLRPAPYKIPADGPTGWFIKSYGGHPWRPAHLHLMVKAPGKRAITTQLYFKGGEWVEDDVATAVKPELILDPQPNADGIAEVTYNFVLDPEA</sequence>
<evidence type="ECO:0000256" key="4">
    <source>
        <dbReference type="ARBA" id="ARBA00022964"/>
    </source>
</evidence>
<evidence type="ECO:0000259" key="8">
    <source>
        <dbReference type="PROSITE" id="PS00083"/>
    </source>
</evidence>
<geneLocation type="plasmid" evidence="9">
    <name>pNSL1</name>
</geneLocation>
<keyword evidence="4" id="KW-0223">Dioxygenase</keyword>
<proteinExistence type="inferred from homology"/>
<feature type="domain" description="Intradiol ring-cleavage dioxygenases" evidence="8">
    <location>
        <begin position="158"/>
        <end position="186"/>
    </location>
</feature>
<dbReference type="InterPro" id="IPR007535">
    <property type="entry name" value="Catechol_dOase_N"/>
</dbReference>
<protein>
    <recommendedName>
        <fullName evidence="7">Catechol 1,2-dioxygenase</fullName>
        <ecNumber evidence="7">1.13.11.1</ecNumber>
    </recommendedName>
</protein>
<reference evidence="9" key="1">
    <citation type="submission" date="2014-03" db="EMBL/GenBank/DDBJ databases">
        <authorList>
            <person name="Zhang G."/>
            <person name="Zhu L."/>
            <person name="Fang P."/>
        </authorList>
    </citation>
    <scope>NUCLEOTIDE SEQUENCE</scope>
    <source>
        <strain evidence="9">NS1</strain>
        <plasmid evidence="9">pNSL1</plasmid>
    </source>
</reference>
<dbReference type="InterPro" id="IPR043029">
    <property type="entry name" value="1_2-CTD_multi_dom"/>
</dbReference>
<comment type="cofactor">
    <cofactor evidence="1">
        <name>Fe(3+)</name>
        <dbReference type="ChEBI" id="CHEBI:29034"/>
    </cofactor>
</comment>
<dbReference type="Pfam" id="PF04444">
    <property type="entry name" value="Dioxygenase_N"/>
    <property type="match status" value="1"/>
</dbReference>
<evidence type="ECO:0000256" key="1">
    <source>
        <dbReference type="ARBA" id="ARBA00001965"/>
    </source>
</evidence>
<dbReference type="InterPro" id="IPR012800">
    <property type="entry name" value="Cchol_dOase_actb"/>
</dbReference>
<organism evidence="9">
    <name type="scientific">Rhodococcus sp. NS1</name>
    <dbReference type="NCBI Taxonomy" id="402236"/>
    <lineage>
        <taxon>Bacteria</taxon>
        <taxon>Bacillati</taxon>
        <taxon>Actinomycetota</taxon>
        <taxon>Actinomycetes</taxon>
        <taxon>Mycobacteriales</taxon>
        <taxon>Nocardiaceae</taxon>
        <taxon>Rhodococcus</taxon>
    </lineage>
</organism>
<dbReference type="InterPro" id="IPR000627">
    <property type="entry name" value="Intradiol_dOase_C"/>
</dbReference>
<dbReference type="NCBIfam" id="TIGR02438">
    <property type="entry name" value="catachol_actin"/>
    <property type="match status" value="1"/>
</dbReference>
<dbReference type="EC" id="1.13.11.1" evidence="7"/>
<dbReference type="InterPro" id="IPR050770">
    <property type="entry name" value="Intradiol_RC_Dioxygenase"/>
</dbReference>
<dbReference type="GO" id="GO:0008199">
    <property type="term" value="F:ferric iron binding"/>
    <property type="evidence" value="ECO:0007669"/>
    <property type="project" value="InterPro"/>
</dbReference>
<dbReference type="GO" id="GO:0018576">
    <property type="term" value="F:catechol 1,2-dioxygenase activity"/>
    <property type="evidence" value="ECO:0007669"/>
    <property type="project" value="UniProtKB-EC"/>
</dbReference>
<accession>A0A097SQY3</accession>
<evidence type="ECO:0000256" key="6">
    <source>
        <dbReference type="ARBA" id="ARBA00023004"/>
    </source>
</evidence>
<dbReference type="InterPro" id="IPR015889">
    <property type="entry name" value="Intradiol_dOase_core"/>
</dbReference>
<dbReference type="Gene3D" id="2.60.130.10">
    <property type="entry name" value="Aromatic compound dioxygenase"/>
    <property type="match status" value="1"/>
</dbReference>
<dbReference type="Gene3D" id="6.10.10.40">
    <property type="entry name" value="Catechol 1,2-dioxygenase multimerisation domain-like"/>
    <property type="match status" value="1"/>
</dbReference>
<keyword evidence="3" id="KW-0479">Metal-binding</keyword>
<dbReference type="GO" id="GO:0009712">
    <property type="term" value="P:catechol-containing compound metabolic process"/>
    <property type="evidence" value="ECO:0007669"/>
    <property type="project" value="InterPro"/>
</dbReference>
<dbReference type="Pfam" id="PF00775">
    <property type="entry name" value="Dioxygenase_C"/>
    <property type="match status" value="1"/>
</dbReference>
<dbReference type="AlphaFoldDB" id="A0A097SQY3"/>